<dbReference type="OrthoDB" id="1122808at2"/>
<keyword evidence="1" id="KW-1133">Transmembrane helix</keyword>
<dbReference type="Proteomes" id="UP000318585">
    <property type="component" value="Unassembled WGS sequence"/>
</dbReference>
<evidence type="ECO:0000313" key="3">
    <source>
        <dbReference type="Proteomes" id="UP000318585"/>
    </source>
</evidence>
<keyword evidence="1" id="KW-0812">Transmembrane</keyword>
<gene>
    <name evidence="2" type="ORF">FNW17_04965</name>
</gene>
<accession>A0A553CNA9</accession>
<evidence type="ECO:0000313" key="2">
    <source>
        <dbReference type="EMBL" id="TRX22026.1"/>
    </source>
</evidence>
<sequence>MGDSIFLNKNDFDKKFENIIFPNFILEKNISTEGDILFNNCTFKSTFILENLKARELFFFKCNFEEKFILSSSFFNIGGFTDCIFSGEINLTSNKCTSNFVLRNVRGKEFEINGEYQTLQIVSSKIGNLILKDINTERLYRESKIEFLVENEINKIQIKSYITLSNIVFVGGDYKSVFFEGVFEESINFKKKVKIENLYLESSTFKKRIDFEEGEYEYISFYRSIFQSLVLISDNNLTEDIPRDLKIKELTFHSCVFDMNVSVGMEDIQFLNLSNNNFKQIFNFNNNADNNNENSEVTIRINGTNQGNIIIERVDADVNLSDINYGNILFKDLNISTLNICEFQNVGNVTFSNIKSGYYFTIQDSITGNLNFINFDINIFKEIVIAQSSLNGIIFNKYPNKILSYSKNSIVGYGIKEKSKSSSNLKNIYNQLKHIARGKGDIDVSNKYQSLEYKQLLLSKEFGFDTFILLLNWLSNDNGRSWFRGVIFTLSIAFLFFLLYFHFIGIVFCFEDHFKDYIIFITSFPKLELETYSCENNYWEVKLIIFVARIFVSYGIYQTITAFRKYAKG</sequence>
<feature type="transmembrane region" description="Helical" evidence="1">
    <location>
        <begin position="486"/>
        <end position="508"/>
    </location>
</feature>
<dbReference type="RefSeq" id="WP_144071034.1">
    <property type="nucleotide sequence ID" value="NZ_VJZR01000003.1"/>
</dbReference>
<keyword evidence="3" id="KW-1185">Reference proteome</keyword>
<evidence type="ECO:0000256" key="1">
    <source>
        <dbReference type="SAM" id="Phobius"/>
    </source>
</evidence>
<organism evidence="2 3">
    <name type="scientific">Flavobacterium franklandianum</name>
    <dbReference type="NCBI Taxonomy" id="2594430"/>
    <lineage>
        <taxon>Bacteria</taxon>
        <taxon>Pseudomonadati</taxon>
        <taxon>Bacteroidota</taxon>
        <taxon>Flavobacteriia</taxon>
        <taxon>Flavobacteriales</taxon>
        <taxon>Flavobacteriaceae</taxon>
        <taxon>Flavobacterium</taxon>
    </lineage>
</organism>
<dbReference type="AlphaFoldDB" id="A0A553CNA9"/>
<name>A0A553CNA9_9FLAO</name>
<protein>
    <submittedName>
        <fullName evidence="2">Uncharacterized protein</fullName>
    </submittedName>
</protein>
<proteinExistence type="predicted"/>
<comment type="caution">
    <text evidence="2">The sequence shown here is derived from an EMBL/GenBank/DDBJ whole genome shotgun (WGS) entry which is preliminary data.</text>
</comment>
<dbReference type="EMBL" id="VJZR01000003">
    <property type="protein sequence ID" value="TRX22026.1"/>
    <property type="molecule type" value="Genomic_DNA"/>
</dbReference>
<keyword evidence="1" id="KW-0472">Membrane</keyword>
<reference evidence="2 3" key="1">
    <citation type="submission" date="2019-07" db="EMBL/GenBank/DDBJ databases">
        <title>Novel species of Flavobacterium.</title>
        <authorList>
            <person name="Liu Q."/>
            <person name="Xin Y.-H."/>
        </authorList>
    </citation>
    <scope>NUCLEOTIDE SEQUENCE [LARGE SCALE GENOMIC DNA]</scope>
    <source>
        <strain evidence="2 3">LB3P56</strain>
    </source>
</reference>